<evidence type="ECO:0008006" key="4">
    <source>
        <dbReference type="Google" id="ProtNLM"/>
    </source>
</evidence>
<accession>A0AAU9QFZ7</accession>
<gene>
    <name evidence="2" type="ORF">THF1A12_1140001</name>
</gene>
<proteinExistence type="predicted"/>
<protein>
    <recommendedName>
        <fullName evidence="4">Transposase</fullName>
    </recommendedName>
</protein>
<evidence type="ECO:0000256" key="1">
    <source>
        <dbReference type="SAM" id="MobiDB-lite"/>
    </source>
</evidence>
<organism evidence="2 3">
    <name type="scientific">Vibrio jasicida</name>
    <dbReference type="NCBI Taxonomy" id="766224"/>
    <lineage>
        <taxon>Bacteria</taxon>
        <taxon>Pseudomonadati</taxon>
        <taxon>Pseudomonadota</taxon>
        <taxon>Gammaproteobacteria</taxon>
        <taxon>Vibrionales</taxon>
        <taxon>Vibrionaceae</taxon>
        <taxon>Vibrio</taxon>
    </lineage>
</organism>
<evidence type="ECO:0000313" key="2">
    <source>
        <dbReference type="EMBL" id="CAH1572136.1"/>
    </source>
</evidence>
<dbReference type="AlphaFoldDB" id="A0AAU9QFZ7"/>
<feature type="compositionally biased region" description="Basic and acidic residues" evidence="1">
    <location>
        <begin position="1"/>
        <end position="16"/>
    </location>
</feature>
<sequence>MTPSERHAGKDSEILKKRAAVLEVRREQNPERWPG</sequence>
<reference evidence="2" key="1">
    <citation type="submission" date="2022-01" db="EMBL/GenBank/DDBJ databases">
        <authorList>
            <person name="Lagorce A."/>
        </authorList>
    </citation>
    <scope>NUCLEOTIDE SEQUENCE</scope>
    <source>
        <strain evidence="2">Th15_F1_A12</strain>
    </source>
</reference>
<feature type="compositionally biased region" description="Basic and acidic residues" evidence="1">
    <location>
        <begin position="23"/>
        <end position="35"/>
    </location>
</feature>
<evidence type="ECO:0000313" key="3">
    <source>
        <dbReference type="Proteomes" id="UP001295462"/>
    </source>
</evidence>
<feature type="region of interest" description="Disordered" evidence="1">
    <location>
        <begin position="1"/>
        <end position="35"/>
    </location>
</feature>
<name>A0AAU9QFZ7_9VIBR</name>
<dbReference type="EMBL" id="CAKMUD010000018">
    <property type="protein sequence ID" value="CAH1572136.1"/>
    <property type="molecule type" value="Genomic_DNA"/>
</dbReference>
<dbReference type="Proteomes" id="UP001295462">
    <property type="component" value="Unassembled WGS sequence"/>
</dbReference>
<comment type="caution">
    <text evidence="2">The sequence shown here is derived from an EMBL/GenBank/DDBJ whole genome shotgun (WGS) entry which is preliminary data.</text>
</comment>